<proteinExistence type="predicted"/>
<organism evidence="1 2">
    <name type="scientific">Arctium lappa</name>
    <name type="common">Greater burdock</name>
    <name type="synonym">Lappa major</name>
    <dbReference type="NCBI Taxonomy" id="4217"/>
    <lineage>
        <taxon>Eukaryota</taxon>
        <taxon>Viridiplantae</taxon>
        <taxon>Streptophyta</taxon>
        <taxon>Embryophyta</taxon>
        <taxon>Tracheophyta</taxon>
        <taxon>Spermatophyta</taxon>
        <taxon>Magnoliopsida</taxon>
        <taxon>eudicotyledons</taxon>
        <taxon>Gunneridae</taxon>
        <taxon>Pentapetalae</taxon>
        <taxon>asterids</taxon>
        <taxon>campanulids</taxon>
        <taxon>Asterales</taxon>
        <taxon>Asteraceae</taxon>
        <taxon>Carduoideae</taxon>
        <taxon>Cardueae</taxon>
        <taxon>Arctiinae</taxon>
        <taxon>Arctium</taxon>
    </lineage>
</organism>
<reference evidence="1 2" key="2">
    <citation type="journal article" date="2022" name="Mol. Ecol. Resour.">
        <title>The genomes of chicory, endive, great burdock and yacon provide insights into Asteraceae paleo-polyploidization history and plant inulin production.</title>
        <authorList>
            <person name="Fan W."/>
            <person name="Wang S."/>
            <person name="Wang H."/>
            <person name="Wang A."/>
            <person name="Jiang F."/>
            <person name="Liu H."/>
            <person name="Zhao H."/>
            <person name="Xu D."/>
            <person name="Zhang Y."/>
        </authorList>
    </citation>
    <scope>NUCLEOTIDE SEQUENCE [LARGE SCALE GENOMIC DNA]</scope>
    <source>
        <strain evidence="2">cv. Niubang</strain>
    </source>
</reference>
<gene>
    <name evidence="1" type="ORF">L6452_02312</name>
</gene>
<dbReference type="Proteomes" id="UP001055879">
    <property type="component" value="Linkage Group LG01"/>
</dbReference>
<keyword evidence="2" id="KW-1185">Reference proteome</keyword>
<protein>
    <submittedName>
        <fullName evidence="1">Uncharacterized protein</fullName>
    </submittedName>
</protein>
<evidence type="ECO:0000313" key="2">
    <source>
        <dbReference type="Proteomes" id="UP001055879"/>
    </source>
</evidence>
<dbReference type="EMBL" id="CM042047">
    <property type="protein sequence ID" value="KAI3771154.1"/>
    <property type="molecule type" value="Genomic_DNA"/>
</dbReference>
<reference evidence="2" key="1">
    <citation type="journal article" date="2022" name="Mol. Ecol. Resour.">
        <title>The genomes of chicory, endive, great burdock and yacon provide insights into Asteraceae palaeo-polyploidization history and plant inulin production.</title>
        <authorList>
            <person name="Fan W."/>
            <person name="Wang S."/>
            <person name="Wang H."/>
            <person name="Wang A."/>
            <person name="Jiang F."/>
            <person name="Liu H."/>
            <person name="Zhao H."/>
            <person name="Xu D."/>
            <person name="Zhang Y."/>
        </authorList>
    </citation>
    <scope>NUCLEOTIDE SEQUENCE [LARGE SCALE GENOMIC DNA]</scope>
    <source>
        <strain evidence="2">cv. Niubang</strain>
    </source>
</reference>
<comment type="caution">
    <text evidence="1">The sequence shown here is derived from an EMBL/GenBank/DDBJ whole genome shotgun (WGS) entry which is preliminary data.</text>
</comment>
<accession>A0ACB9FJ69</accession>
<name>A0ACB9FJ69_ARCLA</name>
<sequence length="300" mass="32162">MELPSSSTTIDPNTEVLSTSPGKHLSLILKDRSTLHGNSGHTSLRHPTSFLQEELRRLLRQWTSVGKDQRKVGDDRVRVGGQDVFTQISNGGEALFVGTSVVLSLASLVPLFKGVSLKPGLSRYANDPKGEHNYLLKTLGKKYSDTVGVVDLTWVVSATSPSSLSHRSATGLKSFSLSPFSPATVLSDTVLKLIETLLGLVCKIDRNPFGSMNGLISIFVIFISSVSYLNYGLLAARAEILGTSKDSENPCVMAGYHVVLGGTLDPQDASLWASKSSNSKNWPDGAMSLVISNSNNVVVN</sequence>
<evidence type="ECO:0000313" key="1">
    <source>
        <dbReference type="EMBL" id="KAI3771154.1"/>
    </source>
</evidence>